<accession>A0A937X8B0</accession>
<dbReference type="InterPro" id="IPR011060">
    <property type="entry name" value="RibuloseP-bd_barrel"/>
</dbReference>
<dbReference type="Gene3D" id="3.20.20.70">
    <property type="entry name" value="Aldolase class I"/>
    <property type="match status" value="1"/>
</dbReference>
<gene>
    <name evidence="1" type="ORF">FJZ00_12590</name>
</gene>
<dbReference type="AlphaFoldDB" id="A0A937X8B0"/>
<evidence type="ECO:0000313" key="2">
    <source>
        <dbReference type="Proteomes" id="UP000703893"/>
    </source>
</evidence>
<dbReference type="EMBL" id="VGJX01000808">
    <property type="protein sequence ID" value="MBM3275984.1"/>
    <property type="molecule type" value="Genomic_DNA"/>
</dbReference>
<reference evidence="1 2" key="1">
    <citation type="submission" date="2019-03" db="EMBL/GenBank/DDBJ databases">
        <title>Lake Tanganyika Metagenome-Assembled Genomes (MAGs).</title>
        <authorList>
            <person name="Tran P."/>
        </authorList>
    </citation>
    <scope>NUCLEOTIDE SEQUENCE [LARGE SCALE GENOMIC DNA]</scope>
    <source>
        <strain evidence="1">K_DeepCast_65m_m2_236</strain>
    </source>
</reference>
<sequence length="50" mass="5276">GADGIIVGSALVQRLHEWRDAPDLARRAGAFVAELADRPIHDSVGAPEAQ</sequence>
<organism evidence="1 2">
    <name type="scientific">Candidatus Tanganyikabacteria bacterium</name>
    <dbReference type="NCBI Taxonomy" id="2961651"/>
    <lineage>
        <taxon>Bacteria</taxon>
        <taxon>Bacillati</taxon>
        <taxon>Candidatus Sericytochromatia</taxon>
        <taxon>Candidatus Tanganyikabacteria</taxon>
    </lineage>
</organism>
<proteinExistence type="predicted"/>
<evidence type="ECO:0000313" key="1">
    <source>
        <dbReference type="EMBL" id="MBM3275984.1"/>
    </source>
</evidence>
<protein>
    <submittedName>
        <fullName evidence="1">Uncharacterized protein</fullName>
    </submittedName>
</protein>
<dbReference type="InterPro" id="IPR013785">
    <property type="entry name" value="Aldolase_TIM"/>
</dbReference>
<feature type="non-terminal residue" evidence="1">
    <location>
        <position position="1"/>
    </location>
</feature>
<name>A0A937X8B0_9BACT</name>
<dbReference type="Proteomes" id="UP000703893">
    <property type="component" value="Unassembled WGS sequence"/>
</dbReference>
<dbReference type="SUPFAM" id="SSF51366">
    <property type="entry name" value="Ribulose-phoshate binding barrel"/>
    <property type="match status" value="1"/>
</dbReference>
<comment type="caution">
    <text evidence="1">The sequence shown here is derived from an EMBL/GenBank/DDBJ whole genome shotgun (WGS) entry which is preliminary data.</text>
</comment>